<dbReference type="AlphaFoldDB" id="A0A382JFU9"/>
<dbReference type="Gene3D" id="1.20.1560.10">
    <property type="entry name" value="ABC transporter type 1, transmembrane domain"/>
    <property type="match status" value="1"/>
</dbReference>
<dbReference type="EMBL" id="UINC01073877">
    <property type="protein sequence ID" value="SVC10588.1"/>
    <property type="molecule type" value="Genomic_DNA"/>
</dbReference>
<evidence type="ECO:0000256" key="1">
    <source>
        <dbReference type="ARBA" id="ARBA00022692"/>
    </source>
</evidence>
<evidence type="ECO:0000256" key="4">
    <source>
        <dbReference type="SAM" id="Phobius"/>
    </source>
</evidence>
<keyword evidence="3 4" id="KW-0472">Membrane</keyword>
<dbReference type="InterPro" id="IPR036640">
    <property type="entry name" value="ABC1_TM_sf"/>
</dbReference>
<sequence length="121" mass="14067">MNLRQKINLIFTKSELKKLILLFVGILFMGLFEVIGVTTIVPFIAVVVSPELVYENIYLSQVYNFFNFQSVNRFIVFLGMLLISTLLISNAFQAFMTWCITYFTNRQGSRLSVRLLESYLM</sequence>
<name>A0A382JFU9_9ZZZZ</name>
<gene>
    <name evidence="5" type="ORF">METZ01_LOCUS263442</name>
</gene>
<protein>
    <submittedName>
        <fullName evidence="5">Uncharacterized protein</fullName>
    </submittedName>
</protein>
<reference evidence="5" key="1">
    <citation type="submission" date="2018-05" db="EMBL/GenBank/DDBJ databases">
        <authorList>
            <person name="Lanie J.A."/>
            <person name="Ng W.-L."/>
            <person name="Kazmierczak K.M."/>
            <person name="Andrzejewski T.M."/>
            <person name="Davidsen T.M."/>
            <person name="Wayne K.J."/>
            <person name="Tettelin H."/>
            <person name="Glass J.I."/>
            <person name="Rusch D."/>
            <person name="Podicherti R."/>
            <person name="Tsui H.-C.T."/>
            <person name="Winkler M.E."/>
        </authorList>
    </citation>
    <scope>NUCLEOTIDE SEQUENCE</scope>
</reference>
<proteinExistence type="predicted"/>
<evidence type="ECO:0000256" key="2">
    <source>
        <dbReference type="ARBA" id="ARBA00022989"/>
    </source>
</evidence>
<feature type="transmembrane region" description="Helical" evidence="4">
    <location>
        <begin position="20"/>
        <end position="48"/>
    </location>
</feature>
<dbReference type="GO" id="GO:0005524">
    <property type="term" value="F:ATP binding"/>
    <property type="evidence" value="ECO:0007669"/>
    <property type="project" value="InterPro"/>
</dbReference>
<keyword evidence="1 4" id="KW-0812">Transmembrane</keyword>
<dbReference type="GO" id="GO:0016020">
    <property type="term" value="C:membrane"/>
    <property type="evidence" value="ECO:0007669"/>
    <property type="project" value="InterPro"/>
</dbReference>
<feature type="transmembrane region" description="Helical" evidence="4">
    <location>
        <begin position="74"/>
        <end position="104"/>
    </location>
</feature>
<evidence type="ECO:0000256" key="3">
    <source>
        <dbReference type="ARBA" id="ARBA00023136"/>
    </source>
</evidence>
<keyword evidence="2 4" id="KW-1133">Transmembrane helix</keyword>
<accession>A0A382JFU9</accession>
<feature type="non-terminal residue" evidence="5">
    <location>
        <position position="121"/>
    </location>
</feature>
<evidence type="ECO:0000313" key="5">
    <source>
        <dbReference type="EMBL" id="SVC10588.1"/>
    </source>
</evidence>
<organism evidence="5">
    <name type="scientific">marine metagenome</name>
    <dbReference type="NCBI Taxonomy" id="408172"/>
    <lineage>
        <taxon>unclassified sequences</taxon>
        <taxon>metagenomes</taxon>
        <taxon>ecological metagenomes</taxon>
    </lineage>
</organism>